<protein>
    <submittedName>
        <fullName evidence="4">Universal stress protein</fullName>
    </submittedName>
</protein>
<accession>A0A3N4MF19</accession>
<reference evidence="5" key="1">
    <citation type="submission" date="2018-11" db="EMBL/GenBank/DDBJ databases">
        <title>Chitinophaga lutea sp.nov., isolate from arsenic contaminated soil.</title>
        <authorList>
            <person name="Zong Y."/>
        </authorList>
    </citation>
    <scope>NUCLEOTIDE SEQUENCE [LARGE SCALE GENOMIC DNA]</scope>
    <source>
        <strain evidence="5">YLT18</strain>
    </source>
</reference>
<dbReference type="EMBL" id="RMBX01000016">
    <property type="protein sequence ID" value="RPD38239.1"/>
    <property type="molecule type" value="Genomic_DNA"/>
</dbReference>
<evidence type="ECO:0000259" key="3">
    <source>
        <dbReference type="Pfam" id="PF00582"/>
    </source>
</evidence>
<dbReference type="Proteomes" id="UP000279089">
    <property type="component" value="Unassembled WGS sequence"/>
</dbReference>
<dbReference type="InterPro" id="IPR006015">
    <property type="entry name" value="Universal_stress_UspA"/>
</dbReference>
<gene>
    <name evidence="4" type="ORF">EG028_25415</name>
</gene>
<dbReference type="PANTHER" id="PTHR46268">
    <property type="entry name" value="STRESS RESPONSE PROTEIN NHAX"/>
    <property type="match status" value="1"/>
</dbReference>
<proteinExistence type="inferred from homology"/>
<dbReference type="InterPro" id="IPR006016">
    <property type="entry name" value="UspA"/>
</dbReference>
<dbReference type="Pfam" id="PF00582">
    <property type="entry name" value="Usp"/>
    <property type="match status" value="1"/>
</dbReference>
<sequence>MQKILVPTDFSDTAFNAARYAVSFARQAKATDIVLFHAYGFPPQPTSAILALTDADTPEYRQMLDQQMAKLKQELQSLLVEYVNIETKISPLTFLEGLHEALADVNISAAVMGITGKSALEQRFIGSNALNAADTTNLPLVIVPHAVVYEKVHRILFAYNTKQPLQDHQVSGIRSILNDLHATLEIVHVSTTEENSGEAPEEVLRAFGLTPSSYHEVQNIDLIAGIQGYAAESNADMLLAIPGEYGFFAELFHKSITKRLAFNADVPVVIMR</sequence>
<evidence type="ECO:0000256" key="2">
    <source>
        <dbReference type="SAM" id="Coils"/>
    </source>
</evidence>
<feature type="coiled-coil region" evidence="2">
    <location>
        <begin position="61"/>
        <end position="88"/>
    </location>
</feature>
<keyword evidence="2" id="KW-0175">Coiled coil</keyword>
<comment type="similarity">
    <text evidence="1">Belongs to the universal stress protein A family.</text>
</comment>
<keyword evidence="5" id="KW-1185">Reference proteome</keyword>
<dbReference type="AlphaFoldDB" id="A0A3N4MF19"/>
<organism evidence="4 5">
    <name type="scientific">Chitinophaga barathri</name>
    <dbReference type="NCBI Taxonomy" id="1647451"/>
    <lineage>
        <taxon>Bacteria</taxon>
        <taxon>Pseudomonadati</taxon>
        <taxon>Bacteroidota</taxon>
        <taxon>Chitinophagia</taxon>
        <taxon>Chitinophagales</taxon>
        <taxon>Chitinophagaceae</taxon>
        <taxon>Chitinophaga</taxon>
    </lineage>
</organism>
<evidence type="ECO:0000313" key="5">
    <source>
        <dbReference type="Proteomes" id="UP000279089"/>
    </source>
</evidence>
<dbReference type="SUPFAM" id="SSF52402">
    <property type="entry name" value="Adenine nucleotide alpha hydrolases-like"/>
    <property type="match status" value="2"/>
</dbReference>
<dbReference type="RefSeq" id="WP_120519113.1">
    <property type="nucleotide sequence ID" value="NZ_QXZY01000016.1"/>
</dbReference>
<dbReference type="PRINTS" id="PR01438">
    <property type="entry name" value="UNVRSLSTRESS"/>
</dbReference>
<comment type="caution">
    <text evidence="4">The sequence shown here is derived from an EMBL/GenBank/DDBJ whole genome shotgun (WGS) entry which is preliminary data.</text>
</comment>
<name>A0A3N4MF19_9BACT</name>
<evidence type="ECO:0000256" key="1">
    <source>
        <dbReference type="ARBA" id="ARBA00008791"/>
    </source>
</evidence>
<feature type="domain" description="UspA" evidence="3">
    <location>
        <begin position="1"/>
        <end position="144"/>
    </location>
</feature>
<dbReference type="PANTHER" id="PTHR46268:SF6">
    <property type="entry name" value="UNIVERSAL STRESS PROTEIN UP12"/>
    <property type="match status" value="1"/>
</dbReference>
<dbReference type="Gene3D" id="3.40.50.12370">
    <property type="match status" value="1"/>
</dbReference>
<dbReference type="OrthoDB" id="9788959at2"/>
<evidence type="ECO:0000313" key="4">
    <source>
        <dbReference type="EMBL" id="RPD38239.1"/>
    </source>
</evidence>
<dbReference type="CDD" id="cd00293">
    <property type="entry name" value="USP-like"/>
    <property type="match status" value="1"/>
</dbReference>